<dbReference type="Proteomes" id="UP000032142">
    <property type="component" value="Unassembled WGS sequence"/>
</dbReference>
<sequence length="15" mass="1663">MEAFVLGQLLDELGQ</sequence>
<gene>
    <name evidence="1" type="ORF">F383_27576</name>
</gene>
<protein>
    <submittedName>
        <fullName evidence="1">Uncharacterized protein</fullName>
    </submittedName>
</protein>
<organism evidence="1 2">
    <name type="scientific">Gossypium arboreum</name>
    <name type="common">Tree cotton</name>
    <name type="synonym">Gossypium nanking</name>
    <dbReference type="NCBI Taxonomy" id="29729"/>
    <lineage>
        <taxon>Eukaryota</taxon>
        <taxon>Viridiplantae</taxon>
        <taxon>Streptophyta</taxon>
        <taxon>Embryophyta</taxon>
        <taxon>Tracheophyta</taxon>
        <taxon>Spermatophyta</taxon>
        <taxon>Magnoliopsida</taxon>
        <taxon>eudicotyledons</taxon>
        <taxon>Gunneridae</taxon>
        <taxon>Pentapetalae</taxon>
        <taxon>rosids</taxon>
        <taxon>malvids</taxon>
        <taxon>Malvales</taxon>
        <taxon>Malvaceae</taxon>
        <taxon>Malvoideae</taxon>
        <taxon>Gossypium</taxon>
    </lineage>
</organism>
<evidence type="ECO:0000313" key="2">
    <source>
        <dbReference type="Proteomes" id="UP000032142"/>
    </source>
</evidence>
<name>A0A0B0P9M2_GOSAR</name>
<proteinExistence type="predicted"/>
<evidence type="ECO:0000313" key="1">
    <source>
        <dbReference type="EMBL" id="KHG20814.1"/>
    </source>
</evidence>
<keyword evidence="2" id="KW-1185">Reference proteome</keyword>
<accession>A0A0B0P9M2</accession>
<dbReference type="EMBL" id="KN416755">
    <property type="protein sequence ID" value="KHG20814.1"/>
    <property type="molecule type" value="Genomic_DNA"/>
</dbReference>
<reference evidence="2" key="1">
    <citation type="submission" date="2014-09" db="EMBL/GenBank/DDBJ databases">
        <authorList>
            <person name="Mudge J."/>
            <person name="Ramaraj T."/>
            <person name="Lindquist I.E."/>
            <person name="Bharti A.K."/>
            <person name="Sundararajan A."/>
            <person name="Cameron C.T."/>
            <person name="Woodward J.E."/>
            <person name="May G.D."/>
            <person name="Brubaker C."/>
            <person name="Broadhvest J."/>
            <person name="Wilkins T.A."/>
        </authorList>
    </citation>
    <scope>NUCLEOTIDE SEQUENCE</scope>
    <source>
        <strain evidence="2">cv. AKA8401</strain>
    </source>
</reference>